<keyword evidence="1" id="KW-1133">Transmembrane helix</keyword>
<dbReference type="OrthoDB" id="2474051at2"/>
<evidence type="ECO:0000313" key="2">
    <source>
        <dbReference type="EMBL" id="AMW98739.1"/>
    </source>
</evidence>
<dbReference type="KEGG" id="rst:ATY39_04330"/>
<dbReference type="AlphaFoldDB" id="A0A143HBB9"/>
<feature type="transmembrane region" description="Helical" evidence="1">
    <location>
        <begin position="78"/>
        <end position="96"/>
    </location>
</feature>
<accession>A0A143HBB9</accession>
<dbReference type="RefSeq" id="WP_066786349.1">
    <property type="nucleotide sequence ID" value="NZ_CP014806.1"/>
</dbReference>
<reference evidence="3" key="2">
    <citation type="submission" date="2016-03" db="EMBL/GenBank/DDBJ databases">
        <authorList>
            <person name="Ploux O."/>
        </authorList>
    </citation>
    <scope>NUCLEOTIDE SEQUENCE [LARGE SCALE GENOMIC DNA]</scope>
    <source>
        <strain evidence="3">PP9</strain>
    </source>
</reference>
<reference evidence="2 3" key="1">
    <citation type="journal article" date="2016" name="Genome Announc.">
        <title>Whole-Genome Sequence of Rummeliibacillus stabekisii Strain PP9 Isolated from Antarctic Soil.</title>
        <authorList>
            <person name="da Mota F.F."/>
            <person name="Vollu R.E."/>
            <person name="Jurelevicius D."/>
            <person name="Seldin L."/>
        </authorList>
    </citation>
    <scope>NUCLEOTIDE SEQUENCE [LARGE SCALE GENOMIC DNA]</scope>
    <source>
        <strain evidence="2 3">PP9</strain>
    </source>
</reference>
<dbReference type="Proteomes" id="UP000076021">
    <property type="component" value="Chromosome"/>
</dbReference>
<keyword evidence="3" id="KW-1185">Reference proteome</keyword>
<evidence type="ECO:0000313" key="3">
    <source>
        <dbReference type="Proteomes" id="UP000076021"/>
    </source>
</evidence>
<evidence type="ECO:0000256" key="1">
    <source>
        <dbReference type="SAM" id="Phobius"/>
    </source>
</evidence>
<keyword evidence="1" id="KW-0812">Transmembrane</keyword>
<protein>
    <submittedName>
        <fullName evidence="2">Uncharacterized protein</fullName>
    </submittedName>
</protein>
<proteinExistence type="predicted"/>
<dbReference type="EMBL" id="CP014806">
    <property type="protein sequence ID" value="AMW98739.1"/>
    <property type="molecule type" value="Genomic_DNA"/>
</dbReference>
<sequence length="104" mass="11950">MGSMIKIAISGYILLFFISVIYSLKFQFSRENHNEQGEKILNISYRIAFPLVLLGWFVIDLIDSYILPFSLESYKTAIWLLVTGTFVVHAVSLFILKNINTGKR</sequence>
<keyword evidence="1" id="KW-0472">Membrane</keyword>
<gene>
    <name evidence="2" type="ORF">ATY39_04330</name>
</gene>
<name>A0A143HBB9_9BACL</name>
<feature type="transmembrane region" description="Helical" evidence="1">
    <location>
        <begin position="45"/>
        <end position="66"/>
    </location>
</feature>
<feature type="transmembrane region" description="Helical" evidence="1">
    <location>
        <begin position="6"/>
        <end position="24"/>
    </location>
</feature>
<organism evidence="2 3">
    <name type="scientific">Rummeliibacillus stabekisii</name>
    <dbReference type="NCBI Taxonomy" id="241244"/>
    <lineage>
        <taxon>Bacteria</taxon>
        <taxon>Bacillati</taxon>
        <taxon>Bacillota</taxon>
        <taxon>Bacilli</taxon>
        <taxon>Bacillales</taxon>
        <taxon>Caryophanaceae</taxon>
        <taxon>Rummeliibacillus</taxon>
    </lineage>
</organism>